<feature type="domain" description="CusB-like beta-barrel" evidence="3">
    <location>
        <begin position="266"/>
        <end position="337"/>
    </location>
</feature>
<evidence type="ECO:0000256" key="1">
    <source>
        <dbReference type="ARBA" id="ARBA00009477"/>
    </source>
</evidence>
<accession>A0A653A7F5</accession>
<dbReference type="Gene3D" id="2.40.50.100">
    <property type="match status" value="1"/>
</dbReference>
<dbReference type="AlphaFoldDB" id="A0A653A7F5"/>
<dbReference type="InterPro" id="IPR058792">
    <property type="entry name" value="Beta-barrel_RND_2"/>
</dbReference>
<dbReference type="GO" id="GO:1990281">
    <property type="term" value="C:efflux pump complex"/>
    <property type="evidence" value="ECO:0007669"/>
    <property type="project" value="TreeGrafter"/>
</dbReference>
<dbReference type="PANTHER" id="PTHR30469">
    <property type="entry name" value="MULTIDRUG RESISTANCE PROTEIN MDTA"/>
    <property type="match status" value="1"/>
</dbReference>
<feature type="domain" description="YknX-like C-terminal permuted SH3-like" evidence="4">
    <location>
        <begin position="345"/>
        <end position="412"/>
    </location>
</feature>
<dbReference type="GO" id="GO:0015562">
    <property type="term" value="F:efflux transmembrane transporter activity"/>
    <property type="evidence" value="ECO:0007669"/>
    <property type="project" value="TreeGrafter"/>
</dbReference>
<dbReference type="SUPFAM" id="SSF111369">
    <property type="entry name" value="HlyD-like secretion proteins"/>
    <property type="match status" value="1"/>
</dbReference>
<reference evidence="5" key="1">
    <citation type="submission" date="2018-07" db="EMBL/GenBank/DDBJ databases">
        <authorList>
            <consortium name="Genoscope - CEA"/>
            <person name="William W."/>
        </authorList>
    </citation>
    <scope>NUCLEOTIDE SEQUENCE</scope>
    <source>
        <strain evidence="5">IK1</strain>
    </source>
</reference>
<dbReference type="Pfam" id="PF25954">
    <property type="entry name" value="Beta-barrel_RND_2"/>
    <property type="match status" value="1"/>
</dbReference>
<dbReference type="Pfam" id="PF25989">
    <property type="entry name" value="YknX_C"/>
    <property type="match status" value="1"/>
</dbReference>
<evidence type="ECO:0000313" key="5">
    <source>
        <dbReference type="EMBL" id="VBB44006.1"/>
    </source>
</evidence>
<dbReference type="EMBL" id="UPXX01000027">
    <property type="protein sequence ID" value="VBB44006.1"/>
    <property type="molecule type" value="Genomic_DNA"/>
</dbReference>
<comment type="similarity">
    <text evidence="1">Belongs to the membrane fusion protein (MFP) (TC 8.A.1) family.</text>
</comment>
<dbReference type="PANTHER" id="PTHR30469:SF15">
    <property type="entry name" value="HLYD FAMILY OF SECRETION PROTEINS"/>
    <property type="match status" value="1"/>
</dbReference>
<dbReference type="InterPro" id="IPR058625">
    <property type="entry name" value="MdtA-like_BSH"/>
</dbReference>
<dbReference type="InterPro" id="IPR006143">
    <property type="entry name" value="RND_pump_MFP"/>
</dbReference>
<dbReference type="InterPro" id="IPR058637">
    <property type="entry name" value="YknX-like_C"/>
</dbReference>
<protein>
    <submittedName>
        <fullName evidence="5">Efflux transporter, RND family, MFP subunit</fullName>
    </submittedName>
</protein>
<dbReference type="NCBIfam" id="TIGR01730">
    <property type="entry name" value="RND_mfp"/>
    <property type="match status" value="1"/>
</dbReference>
<evidence type="ECO:0000259" key="2">
    <source>
        <dbReference type="Pfam" id="PF25917"/>
    </source>
</evidence>
<organism evidence="5">
    <name type="scientific">Uncultured Desulfatiglans sp</name>
    <dbReference type="NCBI Taxonomy" id="1748965"/>
    <lineage>
        <taxon>Bacteria</taxon>
        <taxon>Pseudomonadati</taxon>
        <taxon>Thermodesulfobacteriota</taxon>
        <taxon>Desulfobacteria</taxon>
        <taxon>Desulfatiglandales</taxon>
        <taxon>Desulfatiglandaceae</taxon>
        <taxon>Desulfatiglans</taxon>
        <taxon>environmental samples</taxon>
    </lineage>
</organism>
<gene>
    <name evidence="5" type="ORF">TRIP_B330184</name>
</gene>
<dbReference type="Gene3D" id="2.40.30.170">
    <property type="match status" value="1"/>
</dbReference>
<dbReference type="Pfam" id="PF25917">
    <property type="entry name" value="BSH_RND"/>
    <property type="match status" value="1"/>
</dbReference>
<name>A0A653A7F5_UNCDX</name>
<dbReference type="Gene3D" id="1.10.287.470">
    <property type="entry name" value="Helix hairpin bin"/>
    <property type="match status" value="1"/>
</dbReference>
<evidence type="ECO:0000259" key="3">
    <source>
        <dbReference type="Pfam" id="PF25954"/>
    </source>
</evidence>
<sequence length="414" mass="45670">MIPIQSSLHPEMVFFPHLCVNLQIGLCGDRQAVPAQTHGAPDMGRKSSFSNRRSDCIHQIDSGSKPSGAAPLLLLFCTLLVGSVFLLGCRDQKTTDEAGGREAPEVAVSVVPIHPAPLRDILNLPGETEPHLDVRVASDAAGRVEALLFREGDAVAEGELLARIDVAARKAALDRAMAAYQLAESVYDRRRKLFDRRIITQEELDYSIAERTRAEADLDQARVEYQDGFVHAPISGRVNHLHVDQGEFINRGDPLLDIVNIEQIEIIASVPESDVRYLRVGQTVKVRIDALPGKEFLGRIDFIAFKADPATKTFRAKILMDNPTLEIRPGMIARLDFLRRVIPDALSVPLFAVVDRSGERLVFVVEDGVAHARSTEIGVIEGDRVQIVRGLEPGDQLIVKGQRNVEEGTRVRIQ</sequence>
<dbReference type="FunFam" id="2.40.30.170:FF:000010">
    <property type="entry name" value="Efflux RND transporter periplasmic adaptor subunit"/>
    <property type="match status" value="1"/>
</dbReference>
<proteinExistence type="inferred from homology"/>
<evidence type="ECO:0000259" key="4">
    <source>
        <dbReference type="Pfam" id="PF25989"/>
    </source>
</evidence>
<dbReference type="Gene3D" id="2.40.420.20">
    <property type="match status" value="1"/>
</dbReference>
<feature type="domain" description="Multidrug resistance protein MdtA-like barrel-sandwich hybrid" evidence="2">
    <location>
        <begin position="134"/>
        <end position="256"/>
    </location>
</feature>